<keyword evidence="7" id="KW-0791">Threonine biosynthesis</keyword>
<dbReference type="InterPro" id="IPR022697">
    <property type="entry name" value="HDH_short"/>
</dbReference>
<dbReference type="Pfam" id="PF03447">
    <property type="entry name" value="NAD_binding_3"/>
    <property type="match status" value="1"/>
</dbReference>
<feature type="domain" description="Aspartate/homoserine dehydrogenase NAD-binding" evidence="15">
    <location>
        <begin position="12"/>
        <end position="154"/>
    </location>
</feature>
<dbReference type="InterPro" id="IPR005106">
    <property type="entry name" value="Asp/hSer_DH_NAD-bd"/>
</dbReference>
<evidence type="ECO:0000256" key="8">
    <source>
        <dbReference type="ARBA" id="ARBA00023002"/>
    </source>
</evidence>
<accession>A0A9D1HAQ3</accession>
<gene>
    <name evidence="16" type="ORF">IAD12_00700</name>
</gene>
<keyword evidence="13" id="KW-0521">NADP</keyword>
<dbReference type="GO" id="GO:0009086">
    <property type="term" value="P:methionine biosynthetic process"/>
    <property type="evidence" value="ECO:0007669"/>
    <property type="project" value="UniProtKB-KW"/>
</dbReference>
<feature type="binding site" evidence="13">
    <location>
        <begin position="12"/>
        <end position="17"/>
    </location>
    <ligand>
        <name>NADP(+)</name>
        <dbReference type="ChEBI" id="CHEBI:58349"/>
    </ligand>
</feature>
<keyword evidence="8" id="KW-0560">Oxidoreductase</keyword>
<evidence type="ECO:0000256" key="12">
    <source>
        <dbReference type="PIRSR" id="PIRSR036497-1"/>
    </source>
</evidence>
<dbReference type="EMBL" id="DVLX01000010">
    <property type="protein sequence ID" value="HIT98758.1"/>
    <property type="molecule type" value="Genomic_DNA"/>
</dbReference>
<name>A0A9D1HAQ3_9FIRM</name>
<dbReference type="GO" id="GO:0004412">
    <property type="term" value="F:homoserine dehydrogenase activity"/>
    <property type="evidence" value="ECO:0007669"/>
    <property type="project" value="UniProtKB-EC"/>
</dbReference>
<feature type="binding site" evidence="13">
    <location>
        <position position="130"/>
    </location>
    <ligand>
        <name>NADPH</name>
        <dbReference type="ChEBI" id="CHEBI:57783"/>
    </ligand>
</feature>
<evidence type="ECO:0000313" key="17">
    <source>
        <dbReference type="Proteomes" id="UP000824159"/>
    </source>
</evidence>
<evidence type="ECO:0000256" key="1">
    <source>
        <dbReference type="ARBA" id="ARBA00005056"/>
    </source>
</evidence>
<reference evidence="16" key="1">
    <citation type="submission" date="2020-10" db="EMBL/GenBank/DDBJ databases">
        <authorList>
            <person name="Gilroy R."/>
        </authorList>
    </citation>
    <scope>NUCLEOTIDE SEQUENCE</scope>
    <source>
        <strain evidence="16">CHK176-22527</strain>
    </source>
</reference>
<organism evidence="16 17">
    <name type="scientific">Candidatus Allocopromorpha excrementavium</name>
    <dbReference type="NCBI Taxonomy" id="2840741"/>
    <lineage>
        <taxon>Bacteria</taxon>
        <taxon>Bacillati</taxon>
        <taxon>Bacillota</taxon>
        <taxon>Clostridia</taxon>
        <taxon>Eubacteriales</taxon>
        <taxon>Eubacteriaceae</taxon>
        <taxon>Eubacteriaceae incertae sedis</taxon>
        <taxon>Candidatus Allocopromorpha</taxon>
    </lineage>
</organism>
<feature type="binding site" evidence="13">
    <location>
        <position position="214"/>
    </location>
    <ligand>
        <name>L-homoserine</name>
        <dbReference type="ChEBI" id="CHEBI:57476"/>
    </ligand>
</feature>
<evidence type="ECO:0000256" key="13">
    <source>
        <dbReference type="PIRSR" id="PIRSR036497-2"/>
    </source>
</evidence>
<dbReference type="SUPFAM" id="SSF55347">
    <property type="entry name" value="Glyceraldehyde-3-phosphate dehydrogenase-like, C-terminal domain"/>
    <property type="match status" value="1"/>
</dbReference>
<feature type="active site" description="Proton donor" evidence="12">
    <location>
        <position position="229"/>
    </location>
</feature>
<keyword evidence="9" id="KW-0915">Sodium</keyword>
<dbReference type="InterPro" id="IPR036291">
    <property type="entry name" value="NAD(P)-bd_dom_sf"/>
</dbReference>
<keyword evidence="6" id="KW-0028">Amino-acid biosynthesis</keyword>
<reference evidence="16" key="2">
    <citation type="journal article" date="2021" name="PeerJ">
        <title>Extensive microbial diversity within the chicken gut microbiome revealed by metagenomics and culture.</title>
        <authorList>
            <person name="Gilroy R."/>
            <person name="Ravi A."/>
            <person name="Getino M."/>
            <person name="Pursley I."/>
            <person name="Horton D.L."/>
            <person name="Alikhan N.F."/>
            <person name="Baker D."/>
            <person name="Gharbi K."/>
            <person name="Hall N."/>
            <person name="Watson M."/>
            <person name="Adriaenssens E.M."/>
            <person name="Foster-Nyarko E."/>
            <person name="Jarju S."/>
            <person name="Secka A."/>
            <person name="Antonio M."/>
            <person name="Oren A."/>
            <person name="Chaudhuri R.R."/>
            <person name="La Ragione R."/>
            <person name="Hildebrand F."/>
            <person name="Pallen M.J."/>
        </authorList>
    </citation>
    <scope>NUCLEOTIDE SEQUENCE</scope>
    <source>
        <strain evidence="16">CHK176-22527</strain>
    </source>
</reference>
<dbReference type="PANTHER" id="PTHR43331:SF1">
    <property type="entry name" value="HOMOSERINE DEHYDROGENASE"/>
    <property type="match status" value="1"/>
</dbReference>
<dbReference type="EC" id="1.1.1.3" evidence="4"/>
<comment type="catalytic activity">
    <reaction evidence="11">
        <text>L-homoserine + NADP(+) = L-aspartate 4-semialdehyde + NADPH + H(+)</text>
        <dbReference type="Rhea" id="RHEA:15761"/>
        <dbReference type="ChEBI" id="CHEBI:15378"/>
        <dbReference type="ChEBI" id="CHEBI:57476"/>
        <dbReference type="ChEBI" id="CHEBI:57783"/>
        <dbReference type="ChEBI" id="CHEBI:58349"/>
        <dbReference type="ChEBI" id="CHEBI:537519"/>
        <dbReference type="EC" id="1.1.1.3"/>
    </reaction>
    <physiologicalReaction direction="right-to-left" evidence="11">
        <dbReference type="Rhea" id="RHEA:15763"/>
    </physiologicalReaction>
</comment>
<dbReference type="PIRSF" id="PIRSF036497">
    <property type="entry name" value="HDH_short"/>
    <property type="match status" value="1"/>
</dbReference>
<keyword evidence="10" id="KW-0486">Methionine biosynthesis</keyword>
<evidence type="ECO:0000256" key="6">
    <source>
        <dbReference type="ARBA" id="ARBA00022605"/>
    </source>
</evidence>
<dbReference type="InterPro" id="IPR001342">
    <property type="entry name" value="HDH_cat"/>
</dbReference>
<dbReference type="FunFam" id="3.30.360.10:FF:000005">
    <property type="entry name" value="Homoserine dehydrogenase"/>
    <property type="match status" value="1"/>
</dbReference>
<evidence type="ECO:0000256" key="10">
    <source>
        <dbReference type="ARBA" id="ARBA00023167"/>
    </source>
</evidence>
<dbReference type="SUPFAM" id="SSF51735">
    <property type="entry name" value="NAD(P)-binding Rossmann-fold domains"/>
    <property type="match status" value="1"/>
</dbReference>
<comment type="similarity">
    <text evidence="3">Belongs to the homoserine dehydrogenase family.</text>
</comment>
<protein>
    <recommendedName>
        <fullName evidence="5">Homoserine dehydrogenase</fullName>
        <ecNumber evidence="4">1.1.1.3</ecNumber>
    </recommendedName>
</protein>
<evidence type="ECO:0000256" key="5">
    <source>
        <dbReference type="ARBA" id="ARBA00013376"/>
    </source>
</evidence>
<evidence type="ECO:0000256" key="11">
    <source>
        <dbReference type="ARBA" id="ARBA00048841"/>
    </source>
</evidence>
<dbReference type="Pfam" id="PF00742">
    <property type="entry name" value="Homoserine_dh"/>
    <property type="match status" value="1"/>
</dbReference>
<comment type="caution">
    <text evidence="16">The sequence shown here is derived from an EMBL/GenBank/DDBJ whole genome shotgun (WGS) entry which is preliminary data.</text>
</comment>
<comment type="pathway">
    <text evidence="1">Amino-acid biosynthesis; L-threonine biosynthesis; L-threonine from L-aspartate: step 3/5.</text>
</comment>
<evidence type="ECO:0000256" key="3">
    <source>
        <dbReference type="ARBA" id="ARBA00006753"/>
    </source>
</evidence>
<evidence type="ECO:0000256" key="7">
    <source>
        <dbReference type="ARBA" id="ARBA00022697"/>
    </source>
</evidence>
<dbReference type="Proteomes" id="UP000824159">
    <property type="component" value="Unassembled WGS sequence"/>
</dbReference>
<sequence length="345" mass="37857">MFMKTINVALLGFGSLGQSFARILIEKKDEIEKIYDTSVKVVAITTKTRGNLVDAWGIDLERVLSNVEQTGVLPKSREMMIHKNSVDIAKAVDYDVLIEMTPLEFSTGQIATEHIKTALKRGKNVICANKGPLAWHYRELKDLAKKNGCKLLFETAVMDGAPIFKMVRECFKMCRVTEIKGILNSTTNYILQGLEQGKVVKDIVSESKRRGFIEANPKNDMMGKEAAAKMVVLANAIMDADVTPADVDITGIDGITKEKIDEAASRGNVIKLMCRAYMKDGKTCVKIAPEEISKMDSYAAVTGTSLAVSLTTDLMGTVTLIEESPEVDQAGYGIFSDLITLIEAE</sequence>
<dbReference type="GO" id="GO:0050661">
    <property type="term" value="F:NADP binding"/>
    <property type="evidence" value="ECO:0007669"/>
    <property type="project" value="InterPro"/>
</dbReference>
<dbReference type="AlphaFoldDB" id="A0A9D1HAQ3"/>
<proteinExistence type="inferred from homology"/>
<feature type="domain" description="Homoserine dehydrogenase catalytic" evidence="14">
    <location>
        <begin position="162"/>
        <end position="339"/>
    </location>
</feature>
<evidence type="ECO:0000259" key="15">
    <source>
        <dbReference type="Pfam" id="PF03447"/>
    </source>
</evidence>
<dbReference type="Gene3D" id="3.40.50.720">
    <property type="entry name" value="NAD(P)-binding Rossmann-like Domain"/>
    <property type="match status" value="1"/>
</dbReference>
<evidence type="ECO:0000256" key="9">
    <source>
        <dbReference type="ARBA" id="ARBA00023053"/>
    </source>
</evidence>
<evidence type="ECO:0000256" key="2">
    <source>
        <dbReference type="ARBA" id="ARBA00005062"/>
    </source>
</evidence>
<comment type="pathway">
    <text evidence="2">Amino-acid biosynthesis; L-methionine biosynthesis via de novo pathway; L-homoserine from L-aspartate: step 3/3.</text>
</comment>
<evidence type="ECO:0000313" key="16">
    <source>
        <dbReference type="EMBL" id="HIT98758.1"/>
    </source>
</evidence>
<evidence type="ECO:0000259" key="14">
    <source>
        <dbReference type="Pfam" id="PF00742"/>
    </source>
</evidence>
<dbReference type="Gene3D" id="3.30.360.10">
    <property type="entry name" value="Dihydrodipicolinate Reductase, domain 2"/>
    <property type="match status" value="1"/>
</dbReference>
<evidence type="ECO:0000256" key="4">
    <source>
        <dbReference type="ARBA" id="ARBA00013213"/>
    </source>
</evidence>
<dbReference type="PANTHER" id="PTHR43331">
    <property type="entry name" value="HOMOSERINE DEHYDROGENASE"/>
    <property type="match status" value="1"/>
</dbReference>
<dbReference type="GO" id="GO:0009088">
    <property type="term" value="P:threonine biosynthetic process"/>
    <property type="evidence" value="ECO:0007669"/>
    <property type="project" value="UniProtKB-KW"/>
</dbReference>